<dbReference type="Pfam" id="PF11799">
    <property type="entry name" value="IMS_C"/>
    <property type="match status" value="1"/>
</dbReference>
<dbReference type="OMA" id="LWIQPLH"/>
<keyword evidence="6" id="KW-1185">Reference proteome</keyword>
<feature type="domain" description="UmuC" evidence="4">
    <location>
        <begin position="140"/>
        <end position="331"/>
    </location>
</feature>
<gene>
    <name evidence="5" type="ORF">ABB37_01667</name>
</gene>
<dbReference type="AlphaFoldDB" id="A0A0N1J5D2"/>
<dbReference type="InterPro" id="IPR043502">
    <property type="entry name" value="DNA/RNA_pol_sf"/>
</dbReference>
<comment type="caution">
    <text evidence="5">The sequence shown here is derived from an EMBL/GenBank/DDBJ whole genome shotgun (WGS) entry which is preliminary data.</text>
</comment>
<reference evidence="5 6" key="1">
    <citation type="submission" date="2015-07" db="EMBL/GenBank/DDBJ databases">
        <title>High-quality genome of monoxenous trypanosomatid Leptomonas pyrrhocoris.</title>
        <authorList>
            <person name="Flegontov P."/>
            <person name="Butenko A."/>
            <person name="Firsov S."/>
            <person name="Vlcek C."/>
            <person name="Logacheva M.D."/>
            <person name="Field M."/>
            <person name="Filatov D."/>
            <person name="Flegontova O."/>
            <person name="Gerasimov E."/>
            <person name="Jackson A.P."/>
            <person name="Kelly S."/>
            <person name="Opperdoes F."/>
            <person name="O'Reilly A."/>
            <person name="Votypka J."/>
            <person name="Yurchenko V."/>
            <person name="Lukes J."/>
        </authorList>
    </citation>
    <scope>NUCLEOTIDE SEQUENCE [LARGE SCALE GENOMIC DNA]</scope>
    <source>
        <strain evidence="5">H10</strain>
    </source>
</reference>
<accession>A0A0N1J5D2</accession>
<dbReference type="PANTHER" id="PTHR11076">
    <property type="entry name" value="DNA REPAIR POLYMERASE UMUC / TRANSFERASE FAMILY MEMBER"/>
    <property type="match status" value="1"/>
</dbReference>
<feature type="region of interest" description="Disordered" evidence="3">
    <location>
        <begin position="552"/>
        <end position="651"/>
    </location>
</feature>
<dbReference type="InterPro" id="IPR036775">
    <property type="entry name" value="DNA_pol_Y-fam_lit_finger_sf"/>
</dbReference>
<dbReference type="SUPFAM" id="SSF56672">
    <property type="entry name" value="DNA/RNA polymerases"/>
    <property type="match status" value="1"/>
</dbReference>
<dbReference type="SUPFAM" id="SSF100879">
    <property type="entry name" value="Lesion bypass DNA polymerase (Y-family), little finger domain"/>
    <property type="match status" value="1"/>
</dbReference>
<evidence type="ECO:0000259" key="4">
    <source>
        <dbReference type="PROSITE" id="PS50173"/>
    </source>
</evidence>
<dbReference type="Gene3D" id="1.10.150.810">
    <property type="match status" value="2"/>
</dbReference>
<dbReference type="PROSITE" id="PS50173">
    <property type="entry name" value="UMUC"/>
    <property type="match status" value="1"/>
</dbReference>
<dbReference type="VEuPathDB" id="TriTrypDB:LpyrH10_02_6410"/>
<dbReference type="InterPro" id="IPR050116">
    <property type="entry name" value="DNA_polymerase-Y"/>
</dbReference>
<dbReference type="Proteomes" id="UP000037923">
    <property type="component" value="Unassembled WGS sequence"/>
</dbReference>
<dbReference type="InterPro" id="IPR043128">
    <property type="entry name" value="Rev_trsase/Diguanyl_cyclase"/>
</dbReference>
<dbReference type="Gene3D" id="3.30.1490.100">
    <property type="entry name" value="DNA polymerase, Y-family, little finger domain"/>
    <property type="match status" value="1"/>
</dbReference>
<feature type="compositionally biased region" description="Low complexity" evidence="3">
    <location>
        <begin position="553"/>
        <end position="567"/>
    </location>
</feature>
<evidence type="ECO:0000313" key="5">
    <source>
        <dbReference type="EMBL" id="KPA85341.1"/>
    </source>
</evidence>
<dbReference type="InterPro" id="IPR022880">
    <property type="entry name" value="DNApol_IV"/>
</dbReference>
<dbReference type="OrthoDB" id="1747274at2759"/>
<dbReference type="GO" id="GO:0005634">
    <property type="term" value="C:nucleus"/>
    <property type="evidence" value="ECO:0007669"/>
    <property type="project" value="TreeGrafter"/>
</dbReference>
<dbReference type="GO" id="GO:0042276">
    <property type="term" value="P:error-prone translesion synthesis"/>
    <property type="evidence" value="ECO:0007669"/>
    <property type="project" value="TreeGrafter"/>
</dbReference>
<comment type="similarity">
    <text evidence="1">Belongs to the DNA polymerase type-Y family.</text>
</comment>
<dbReference type="RefSeq" id="XP_015663780.1">
    <property type="nucleotide sequence ID" value="XM_015798260.1"/>
</dbReference>
<evidence type="ECO:0000256" key="3">
    <source>
        <dbReference type="SAM" id="MobiDB-lite"/>
    </source>
</evidence>
<dbReference type="FunFam" id="3.40.1170.60:FF:000012">
    <property type="entry name" value="Putative DNA-directed polymerase kappa"/>
    <property type="match status" value="1"/>
</dbReference>
<feature type="compositionally biased region" description="Low complexity" evidence="3">
    <location>
        <begin position="612"/>
        <end position="626"/>
    </location>
</feature>
<proteinExistence type="inferred from homology"/>
<evidence type="ECO:0000256" key="1">
    <source>
        <dbReference type="ARBA" id="ARBA00010945"/>
    </source>
</evidence>
<dbReference type="GO" id="GO:0003684">
    <property type="term" value="F:damaged DNA binding"/>
    <property type="evidence" value="ECO:0007669"/>
    <property type="project" value="InterPro"/>
</dbReference>
<feature type="compositionally biased region" description="Basic residues" evidence="3">
    <location>
        <begin position="640"/>
        <end position="651"/>
    </location>
</feature>
<dbReference type="EMBL" id="LGTL01000002">
    <property type="protein sequence ID" value="KPA85341.1"/>
    <property type="molecule type" value="Genomic_DNA"/>
</dbReference>
<dbReference type="Gene3D" id="3.30.70.270">
    <property type="match status" value="1"/>
</dbReference>
<dbReference type="Pfam" id="PF11798">
    <property type="entry name" value="IMS_HHH"/>
    <property type="match status" value="1"/>
</dbReference>
<dbReference type="InterPro" id="IPR017961">
    <property type="entry name" value="DNA_pol_Y-fam_little_finger"/>
</dbReference>
<name>A0A0N1J5D2_LEPPY</name>
<dbReference type="CDD" id="cd03586">
    <property type="entry name" value="PolY_Pol_IV_kappa"/>
    <property type="match status" value="1"/>
</dbReference>
<dbReference type="GO" id="GO:0003887">
    <property type="term" value="F:DNA-directed DNA polymerase activity"/>
    <property type="evidence" value="ECO:0007669"/>
    <property type="project" value="InterPro"/>
</dbReference>
<organism evidence="5 6">
    <name type="scientific">Leptomonas pyrrhocoris</name>
    <name type="common">Firebug parasite</name>
    <dbReference type="NCBI Taxonomy" id="157538"/>
    <lineage>
        <taxon>Eukaryota</taxon>
        <taxon>Discoba</taxon>
        <taxon>Euglenozoa</taxon>
        <taxon>Kinetoplastea</taxon>
        <taxon>Metakinetoplastina</taxon>
        <taxon>Trypanosomatida</taxon>
        <taxon>Trypanosomatidae</taxon>
        <taxon>Leishmaniinae</taxon>
        <taxon>Leptomonas</taxon>
    </lineage>
</organism>
<sequence length="651" mass="71014">MLPRLRLLRGGAQAIRRLIPAAAAQRTTHRFTSTAVALPNAKSPDRAASIGRLAFDASKAGLEKVDKAHVASVIQAATMGSAFYESEQRKEAERTVRHNALVAKQRVFRHLPRSEQQEWAVRAEAAAAALESTRDFSRSFIHIDLDMFYAAVEEKFNPSLRDRPFAVGSFAMLATSNYIARQYGVRSGMPGFIAKRLCPTLWIQPLHFDLYRAEAAAVRAIAATYDPFYVTVGLDELTMDVTSYLQRQRSTSSSSGTAAMTAADVCAEFRARVESATTLTCSGGISHTAAFAKLASNVHKPNGQHEITLRTRAEVLQRVRDIPVRDIPGIGYATEQQLKSLGILTCKDFLSHQAELCYLFREKTFAFYLSAGLGLVRTHVDRAIAERAAQTSHMGSAGSTYAECKPASQEVKKRRSAPDVHIETKTTARAAAACPVAAAPHASLPLLQKSTGKSITVSRGLPSPAAFRLQLRQLVRGAHDVLVQQGAGTRHISFSTIDHSFRERRYSTTLPILTASYGSLCKAAASLAEPFVPRHREFRLIGVNFGKLQRMPARSSSSSCATPLSASKAAKFETTTTASSPRHPKRRPSTPKETFKLVAPALSLKRKRTKAKASAASSQAKTNAKASSRRATKVNGPPPKIKHRISYVRHV</sequence>
<protein>
    <recommendedName>
        <fullName evidence="2">DNA polymerase kappa</fullName>
    </recommendedName>
</protein>
<dbReference type="GO" id="GO:0006281">
    <property type="term" value="P:DNA repair"/>
    <property type="evidence" value="ECO:0007669"/>
    <property type="project" value="InterPro"/>
</dbReference>
<dbReference type="InterPro" id="IPR024728">
    <property type="entry name" value="PolY_HhH_motif"/>
</dbReference>
<evidence type="ECO:0000313" key="6">
    <source>
        <dbReference type="Proteomes" id="UP000037923"/>
    </source>
</evidence>
<dbReference type="GeneID" id="26901962"/>
<dbReference type="Pfam" id="PF00817">
    <property type="entry name" value="IMS"/>
    <property type="match status" value="1"/>
</dbReference>
<dbReference type="InterPro" id="IPR001126">
    <property type="entry name" value="UmuC"/>
</dbReference>
<dbReference type="Gene3D" id="3.40.1170.60">
    <property type="match status" value="1"/>
</dbReference>
<dbReference type="PANTHER" id="PTHR11076:SF33">
    <property type="entry name" value="DNA POLYMERASE KAPPA"/>
    <property type="match status" value="1"/>
</dbReference>
<evidence type="ECO:0000256" key="2">
    <source>
        <dbReference type="ARBA" id="ARBA00016178"/>
    </source>
</evidence>